<evidence type="ECO:0000313" key="2">
    <source>
        <dbReference type="Proteomes" id="UP001219355"/>
    </source>
</evidence>
<organism evidence="1 2">
    <name type="scientific">Emydomyces testavorans</name>
    <dbReference type="NCBI Taxonomy" id="2070801"/>
    <lineage>
        <taxon>Eukaryota</taxon>
        <taxon>Fungi</taxon>
        <taxon>Dikarya</taxon>
        <taxon>Ascomycota</taxon>
        <taxon>Pezizomycotina</taxon>
        <taxon>Eurotiomycetes</taxon>
        <taxon>Eurotiomycetidae</taxon>
        <taxon>Onygenales</taxon>
        <taxon>Nannizziopsiaceae</taxon>
        <taxon>Emydomyces</taxon>
    </lineage>
</organism>
<reference evidence="1" key="1">
    <citation type="submission" date="2023-03" db="EMBL/GenBank/DDBJ databases">
        <title>Emydomyces testavorans Genome Sequence.</title>
        <authorList>
            <person name="Hoyer L."/>
        </authorList>
    </citation>
    <scope>NUCLEOTIDE SEQUENCE</scope>
    <source>
        <strain evidence="1">16-2883</strain>
    </source>
</reference>
<keyword evidence="2" id="KW-1185">Reference proteome</keyword>
<protein>
    <submittedName>
        <fullName evidence="1">Uncharacterized protein</fullName>
    </submittedName>
</protein>
<dbReference type="AlphaFoldDB" id="A0AAF0DDJ9"/>
<dbReference type="Proteomes" id="UP001219355">
    <property type="component" value="Chromosome 1"/>
</dbReference>
<sequence length="407" mass="43477">MQGLKNERAWKNGTTSDNGATSWVSNLPAVATTTSDGKTIQKTAPFAVVTATAAERGINPGDVTFIFSPDGKSKLQSLFEEVAKTCKGRKVKRNGACELDYLSRPGVGGGVLDFDLPISFSIPAVTAGDLAIALQSAPAAVAIAFVAYIIGKGSVPNAVNVPEKQAATATKAKTTSTTSTSSVKLALYVTTDYKDALPTIPFDGDEAYALGEYLSTALLSMFPTKTIVLGAKLPVPTPTGTLSCHGNTTYKSPNGGPMSLENANDFIDKYCDKMKEKKATLGYTDRGGLLQVSKYLDFDKGKNIEIVVGWLYLANVRPKSCDQDLPYSLSSDAAHEACKRNLRFALNNCDTVKDPNNKTPYWKYGGLYIEGCLKWLIRPGPANLKDYGGPNLNDDKSGYFGAKRGIS</sequence>
<gene>
    <name evidence="1" type="ORF">PRK78_001952</name>
</gene>
<proteinExistence type="predicted"/>
<evidence type="ECO:0000313" key="1">
    <source>
        <dbReference type="EMBL" id="WEW56507.1"/>
    </source>
</evidence>
<name>A0AAF0DDJ9_9EURO</name>
<accession>A0AAF0DDJ9</accession>
<dbReference type="EMBL" id="CP120627">
    <property type="protein sequence ID" value="WEW56507.1"/>
    <property type="molecule type" value="Genomic_DNA"/>
</dbReference>